<dbReference type="FunFam" id="3.40.470.10:FF:000005">
    <property type="entry name" value="Single-strand selective monofunctional uracil DNA glycosylase"/>
    <property type="match status" value="1"/>
</dbReference>
<dbReference type="SUPFAM" id="SSF52141">
    <property type="entry name" value="Uracil-DNA glycosylase-like"/>
    <property type="match status" value="1"/>
</dbReference>
<comment type="subcellular location">
    <subcellularLocation>
        <location evidence="1">Nucleus</location>
    </subcellularLocation>
</comment>
<dbReference type="InterPro" id="IPR039134">
    <property type="entry name" value="SMUG1"/>
</dbReference>
<evidence type="ECO:0000256" key="6">
    <source>
        <dbReference type="ARBA" id="ARBA00023204"/>
    </source>
</evidence>
<dbReference type="GO" id="GO:0000703">
    <property type="term" value="F:oxidized pyrimidine nucleobase lesion DNA N-glycosylase activity"/>
    <property type="evidence" value="ECO:0007669"/>
    <property type="project" value="TreeGrafter"/>
</dbReference>
<protein>
    <recommendedName>
        <fullName evidence="8">Uracil-DNA glycosylase-like domain-containing protein</fullName>
    </recommendedName>
</protein>
<dbReference type="Pfam" id="PF03167">
    <property type="entry name" value="UDG"/>
    <property type="match status" value="1"/>
</dbReference>
<dbReference type="InterPro" id="IPR005122">
    <property type="entry name" value="Uracil-DNA_glycosylase-like"/>
</dbReference>
<sequence>MLRKKLKLSLSEDSKKVSETICEYPAPSNEYFNNENSKDVPTTLLKYATALNDKLRKLSFDNPVKYVYNPVEYAFDMYASFIKKFCNDEKKILLLGMNPGPFGMVQTGVPFGEIKMVKEWYQIQGKINKPAIECPKRKIMGLDCHRAEVSGERLYEFFKKTCDTPKNFFRNTYLYNYCPLALMKEGGKNITPSSLKGSVKKELEEYCNDTLMQVLSLLKTEIIIALGVYVKGQAETILKVHNIQNIEVIYMPHPSPIARGNGNWGEKAQKVLEENDLLKYFSPE</sequence>
<name>A0A0T6AWQ9_9SCAR</name>
<dbReference type="Gene3D" id="3.40.470.10">
    <property type="entry name" value="Uracil-DNA glycosylase-like domain"/>
    <property type="match status" value="1"/>
</dbReference>
<dbReference type="GO" id="GO:0005634">
    <property type="term" value="C:nucleus"/>
    <property type="evidence" value="ECO:0007669"/>
    <property type="project" value="UniProtKB-SubCell"/>
</dbReference>
<keyword evidence="10" id="KW-1185">Reference proteome</keyword>
<dbReference type="GO" id="GO:0003677">
    <property type="term" value="F:DNA binding"/>
    <property type="evidence" value="ECO:0007669"/>
    <property type="project" value="UniProtKB-KW"/>
</dbReference>
<evidence type="ECO:0000256" key="2">
    <source>
        <dbReference type="ARBA" id="ARBA00007889"/>
    </source>
</evidence>
<keyword evidence="7" id="KW-0539">Nucleus</keyword>
<evidence type="ECO:0000256" key="5">
    <source>
        <dbReference type="ARBA" id="ARBA00023125"/>
    </source>
</evidence>
<proteinExistence type="inferred from homology"/>
<dbReference type="GO" id="GO:0017065">
    <property type="term" value="F:single-strand selective uracil DNA N-glycosylase activity"/>
    <property type="evidence" value="ECO:0007669"/>
    <property type="project" value="InterPro"/>
</dbReference>
<organism evidence="9 10">
    <name type="scientific">Oryctes borbonicus</name>
    <dbReference type="NCBI Taxonomy" id="1629725"/>
    <lineage>
        <taxon>Eukaryota</taxon>
        <taxon>Metazoa</taxon>
        <taxon>Ecdysozoa</taxon>
        <taxon>Arthropoda</taxon>
        <taxon>Hexapoda</taxon>
        <taxon>Insecta</taxon>
        <taxon>Pterygota</taxon>
        <taxon>Neoptera</taxon>
        <taxon>Endopterygota</taxon>
        <taxon>Coleoptera</taxon>
        <taxon>Polyphaga</taxon>
        <taxon>Scarabaeiformia</taxon>
        <taxon>Scarabaeidae</taxon>
        <taxon>Dynastinae</taxon>
        <taxon>Oryctes</taxon>
    </lineage>
</organism>
<dbReference type="EMBL" id="LJIG01022621">
    <property type="protein sequence ID" value="KRT79587.1"/>
    <property type="molecule type" value="Genomic_DNA"/>
</dbReference>
<reference evidence="9 10" key="1">
    <citation type="submission" date="2015-09" db="EMBL/GenBank/DDBJ databases">
        <title>Draft genome of the scarab beetle Oryctes borbonicus.</title>
        <authorList>
            <person name="Meyer J.M."/>
            <person name="Markov G.V."/>
            <person name="Baskaran P."/>
            <person name="Herrmann M."/>
            <person name="Sommer R.J."/>
            <person name="Roedelsperger C."/>
        </authorList>
    </citation>
    <scope>NUCLEOTIDE SEQUENCE [LARGE SCALE GENOMIC DNA]</scope>
    <source>
        <strain evidence="9">OB123</strain>
        <tissue evidence="9">Whole animal</tissue>
    </source>
</reference>
<gene>
    <name evidence="9" type="ORF">AMK59_8079</name>
</gene>
<feature type="domain" description="Uracil-DNA glycosylase-like" evidence="8">
    <location>
        <begin position="84"/>
        <end position="263"/>
    </location>
</feature>
<evidence type="ECO:0000256" key="7">
    <source>
        <dbReference type="ARBA" id="ARBA00023242"/>
    </source>
</evidence>
<evidence type="ECO:0000256" key="3">
    <source>
        <dbReference type="ARBA" id="ARBA00022763"/>
    </source>
</evidence>
<dbReference type="GO" id="GO:0006284">
    <property type="term" value="P:base-excision repair"/>
    <property type="evidence" value="ECO:0007669"/>
    <property type="project" value="InterPro"/>
</dbReference>
<evidence type="ECO:0000313" key="9">
    <source>
        <dbReference type="EMBL" id="KRT79587.1"/>
    </source>
</evidence>
<keyword evidence="5" id="KW-0238">DNA-binding</keyword>
<keyword evidence="6" id="KW-0234">DNA repair</keyword>
<dbReference type="PANTHER" id="PTHR13235:SF2">
    <property type="entry name" value="SINGLE-STRAND SELECTIVE MONOFUNCTIONAL URACIL DNA GLYCOSYLASE"/>
    <property type="match status" value="1"/>
</dbReference>
<dbReference type="InterPro" id="IPR036895">
    <property type="entry name" value="Uracil-DNA_glycosylase-like_sf"/>
</dbReference>
<comment type="similarity">
    <text evidence="2">Belongs to the uracil-DNA glycosylase (UDG) superfamily. SMUG1 family.</text>
</comment>
<evidence type="ECO:0000256" key="4">
    <source>
        <dbReference type="ARBA" id="ARBA00022801"/>
    </source>
</evidence>
<evidence type="ECO:0000256" key="1">
    <source>
        <dbReference type="ARBA" id="ARBA00004123"/>
    </source>
</evidence>
<dbReference type="OrthoDB" id="408702at2759"/>
<accession>A0A0T6AWQ9</accession>
<keyword evidence="3" id="KW-0227">DNA damage</keyword>
<evidence type="ECO:0000259" key="8">
    <source>
        <dbReference type="Pfam" id="PF03167"/>
    </source>
</evidence>
<dbReference type="PANTHER" id="PTHR13235">
    <property type="entry name" value="SINGLE-STRAND SELECTIVE MONOFUNCTIONAL URACIL DNA GLYCOSYLASE"/>
    <property type="match status" value="1"/>
</dbReference>
<dbReference type="CDD" id="cd19374">
    <property type="entry name" value="UDG-F3_SMUG1-like"/>
    <property type="match status" value="1"/>
</dbReference>
<keyword evidence="4" id="KW-0378">Hydrolase</keyword>
<evidence type="ECO:0000313" key="10">
    <source>
        <dbReference type="Proteomes" id="UP000051574"/>
    </source>
</evidence>
<dbReference type="AlphaFoldDB" id="A0A0T6AWQ9"/>
<dbReference type="Proteomes" id="UP000051574">
    <property type="component" value="Unassembled WGS sequence"/>
</dbReference>
<comment type="caution">
    <text evidence="9">The sequence shown here is derived from an EMBL/GenBank/DDBJ whole genome shotgun (WGS) entry which is preliminary data.</text>
</comment>